<dbReference type="InterPro" id="IPR029787">
    <property type="entry name" value="Nucleotide_cyclase"/>
</dbReference>
<dbReference type="SUPFAM" id="SSF55785">
    <property type="entry name" value="PYP-like sensor domain (PAS domain)"/>
    <property type="match status" value="1"/>
</dbReference>
<evidence type="ECO:0000313" key="7">
    <source>
        <dbReference type="Proteomes" id="UP000553963"/>
    </source>
</evidence>
<evidence type="ECO:0000256" key="1">
    <source>
        <dbReference type="ARBA" id="ARBA00012528"/>
    </source>
</evidence>
<dbReference type="AlphaFoldDB" id="A0A840AS52"/>
<evidence type="ECO:0000259" key="5">
    <source>
        <dbReference type="PROSITE" id="PS50887"/>
    </source>
</evidence>
<dbReference type="InterPro" id="IPR000700">
    <property type="entry name" value="PAS-assoc_C"/>
</dbReference>
<dbReference type="SUPFAM" id="SSF55073">
    <property type="entry name" value="Nucleotide cyclase"/>
    <property type="match status" value="1"/>
</dbReference>
<evidence type="ECO:0000256" key="2">
    <source>
        <dbReference type="ARBA" id="ARBA00034247"/>
    </source>
</evidence>
<dbReference type="Pfam" id="PF13188">
    <property type="entry name" value="PAS_8"/>
    <property type="match status" value="1"/>
</dbReference>
<organism evidence="6 7">
    <name type="scientific">Kaistia hirudinis</name>
    <dbReference type="NCBI Taxonomy" id="1293440"/>
    <lineage>
        <taxon>Bacteria</taxon>
        <taxon>Pseudomonadati</taxon>
        <taxon>Pseudomonadota</taxon>
        <taxon>Alphaproteobacteria</taxon>
        <taxon>Hyphomicrobiales</taxon>
        <taxon>Kaistiaceae</taxon>
        <taxon>Kaistia</taxon>
    </lineage>
</organism>
<evidence type="ECO:0000259" key="4">
    <source>
        <dbReference type="PROSITE" id="PS50113"/>
    </source>
</evidence>
<dbReference type="Proteomes" id="UP000553963">
    <property type="component" value="Unassembled WGS sequence"/>
</dbReference>
<dbReference type="InterPro" id="IPR035965">
    <property type="entry name" value="PAS-like_dom_sf"/>
</dbReference>
<feature type="domain" description="GGDEF" evidence="5">
    <location>
        <begin position="295"/>
        <end position="428"/>
    </location>
</feature>
<dbReference type="InterPro" id="IPR043128">
    <property type="entry name" value="Rev_trsase/Diguanyl_cyclase"/>
</dbReference>
<dbReference type="PROSITE" id="PS50113">
    <property type="entry name" value="PAC"/>
    <property type="match status" value="1"/>
</dbReference>
<dbReference type="NCBIfam" id="TIGR00229">
    <property type="entry name" value="sensory_box"/>
    <property type="match status" value="1"/>
</dbReference>
<dbReference type="Gene3D" id="3.30.450.20">
    <property type="entry name" value="PAS domain"/>
    <property type="match status" value="1"/>
</dbReference>
<dbReference type="GO" id="GO:0043709">
    <property type="term" value="P:cell adhesion involved in single-species biofilm formation"/>
    <property type="evidence" value="ECO:0007669"/>
    <property type="project" value="TreeGrafter"/>
</dbReference>
<reference evidence="6 7" key="1">
    <citation type="submission" date="2020-08" db="EMBL/GenBank/DDBJ databases">
        <title>Genomic Encyclopedia of Type Strains, Phase IV (KMG-IV): sequencing the most valuable type-strain genomes for metagenomic binning, comparative biology and taxonomic classification.</title>
        <authorList>
            <person name="Goeker M."/>
        </authorList>
    </citation>
    <scope>NUCLEOTIDE SEQUENCE [LARGE SCALE GENOMIC DNA]</scope>
    <source>
        <strain evidence="6 7">DSM 25966</strain>
    </source>
</reference>
<dbReference type="InterPro" id="IPR050469">
    <property type="entry name" value="Diguanylate_Cyclase"/>
</dbReference>
<sequence>MNRPQLTAEAVPLPLCVVDLQGRMVDMNSAFAGLAGLARVGGPIADLDILPEWALAEALDRIASGMAPCSRPLPGTGRVRGRSVLLSVTGHGGASARGLIVTILPSVDGQIAEQEQRASFALESAGQWIWELDIATRTVWRSEGWQRALGFRADERVDDGEPWGIVHPDDRDAAAAMAERVIAGEAEMFEATYRLRHRDGSWRWFLSRGRIATRRPDGRPERLLATTIDVHRQKESEERLTAAIAESAEISRRLAALNSQLTELSDRDGLTGLSNRRAFEREWRLLVARSAERGEALSLVMIDVDFFKQFNDRMGHLAGDECLRNVATLLARAASRSDLVCRYGGEEFAVLLAGAGAAEAGLYAGRVMEAVEHLAEPHPASPFGRLTISIGLATLASGEAAERLLQRADDALYEAKRAGRNRIGVARAHSGRSASA</sequence>
<dbReference type="InterPro" id="IPR013655">
    <property type="entry name" value="PAS_fold_3"/>
</dbReference>
<gene>
    <name evidence="6" type="ORF">GGR25_003540</name>
</gene>
<dbReference type="SMART" id="SM00091">
    <property type="entry name" value="PAS"/>
    <property type="match status" value="2"/>
</dbReference>
<protein>
    <recommendedName>
        <fullName evidence="1">diguanylate cyclase</fullName>
        <ecNumber evidence="1">2.7.7.65</ecNumber>
    </recommendedName>
</protein>
<dbReference type="InterPro" id="IPR000014">
    <property type="entry name" value="PAS"/>
</dbReference>
<evidence type="ECO:0000313" key="6">
    <source>
        <dbReference type="EMBL" id="MBB3932482.1"/>
    </source>
</evidence>
<keyword evidence="7" id="KW-1185">Reference proteome</keyword>
<dbReference type="PROSITE" id="PS50112">
    <property type="entry name" value="PAS"/>
    <property type="match status" value="1"/>
</dbReference>
<dbReference type="PROSITE" id="PS50887">
    <property type="entry name" value="GGDEF"/>
    <property type="match status" value="1"/>
</dbReference>
<dbReference type="PANTHER" id="PTHR45138">
    <property type="entry name" value="REGULATORY COMPONENTS OF SENSORY TRANSDUCTION SYSTEM"/>
    <property type="match status" value="1"/>
</dbReference>
<feature type="domain" description="PAC" evidence="4">
    <location>
        <begin position="189"/>
        <end position="242"/>
    </location>
</feature>
<proteinExistence type="predicted"/>
<comment type="caution">
    <text evidence="6">The sequence shown here is derived from an EMBL/GenBank/DDBJ whole genome shotgun (WGS) entry which is preliminary data.</text>
</comment>
<dbReference type="InterPro" id="IPR000160">
    <property type="entry name" value="GGDEF_dom"/>
</dbReference>
<evidence type="ECO:0000259" key="3">
    <source>
        <dbReference type="PROSITE" id="PS50112"/>
    </source>
</evidence>
<dbReference type="GO" id="GO:0005886">
    <property type="term" value="C:plasma membrane"/>
    <property type="evidence" value="ECO:0007669"/>
    <property type="project" value="TreeGrafter"/>
</dbReference>
<dbReference type="Pfam" id="PF00990">
    <property type="entry name" value="GGDEF"/>
    <property type="match status" value="1"/>
</dbReference>
<dbReference type="NCBIfam" id="TIGR00254">
    <property type="entry name" value="GGDEF"/>
    <property type="match status" value="1"/>
</dbReference>
<dbReference type="GO" id="GO:1902201">
    <property type="term" value="P:negative regulation of bacterial-type flagellum-dependent cell motility"/>
    <property type="evidence" value="ECO:0007669"/>
    <property type="project" value="TreeGrafter"/>
</dbReference>
<accession>A0A840AS52</accession>
<dbReference type="SMART" id="SM00267">
    <property type="entry name" value="GGDEF"/>
    <property type="match status" value="1"/>
</dbReference>
<dbReference type="CDD" id="cd00130">
    <property type="entry name" value="PAS"/>
    <property type="match status" value="1"/>
</dbReference>
<dbReference type="Gene3D" id="3.30.70.270">
    <property type="match status" value="1"/>
</dbReference>
<dbReference type="EMBL" id="JACIDS010000004">
    <property type="protein sequence ID" value="MBB3932482.1"/>
    <property type="molecule type" value="Genomic_DNA"/>
</dbReference>
<dbReference type="CDD" id="cd01949">
    <property type="entry name" value="GGDEF"/>
    <property type="match status" value="1"/>
</dbReference>
<dbReference type="GO" id="GO:0052621">
    <property type="term" value="F:diguanylate cyclase activity"/>
    <property type="evidence" value="ECO:0007669"/>
    <property type="project" value="UniProtKB-EC"/>
</dbReference>
<name>A0A840AS52_9HYPH</name>
<feature type="domain" description="PAS" evidence="3">
    <location>
        <begin position="114"/>
        <end position="185"/>
    </location>
</feature>
<comment type="catalytic activity">
    <reaction evidence="2">
        <text>2 GTP = 3',3'-c-di-GMP + 2 diphosphate</text>
        <dbReference type="Rhea" id="RHEA:24898"/>
        <dbReference type="ChEBI" id="CHEBI:33019"/>
        <dbReference type="ChEBI" id="CHEBI:37565"/>
        <dbReference type="ChEBI" id="CHEBI:58805"/>
        <dbReference type="EC" id="2.7.7.65"/>
    </reaction>
</comment>
<dbReference type="RefSeq" id="WP_183400106.1">
    <property type="nucleotide sequence ID" value="NZ_JACIDS010000004.1"/>
</dbReference>
<dbReference type="SMART" id="SM00086">
    <property type="entry name" value="PAC"/>
    <property type="match status" value="1"/>
</dbReference>
<dbReference type="EC" id="2.7.7.65" evidence="1"/>
<dbReference type="PANTHER" id="PTHR45138:SF9">
    <property type="entry name" value="DIGUANYLATE CYCLASE DGCM-RELATED"/>
    <property type="match status" value="1"/>
</dbReference>
<dbReference type="FunFam" id="3.30.70.270:FF:000001">
    <property type="entry name" value="Diguanylate cyclase domain protein"/>
    <property type="match status" value="1"/>
</dbReference>
<dbReference type="Pfam" id="PF08447">
    <property type="entry name" value="PAS_3"/>
    <property type="match status" value="1"/>
</dbReference>
<dbReference type="InterPro" id="IPR001610">
    <property type="entry name" value="PAC"/>
</dbReference>